<organism evidence="2 3">
    <name type="scientific">Amycolatopsis bartoniae</name>
    <dbReference type="NCBI Taxonomy" id="941986"/>
    <lineage>
        <taxon>Bacteria</taxon>
        <taxon>Bacillati</taxon>
        <taxon>Actinomycetota</taxon>
        <taxon>Actinomycetes</taxon>
        <taxon>Pseudonocardiales</taxon>
        <taxon>Pseudonocardiaceae</taxon>
        <taxon>Amycolatopsis</taxon>
    </lineage>
</organism>
<evidence type="ECO:0000256" key="1">
    <source>
        <dbReference type="SAM" id="MobiDB-lite"/>
    </source>
</evidence>
<reference evidence="2" key="2">
    <citation type="submission" date="2020-09" db="EMBL/GenBank/DDBJ databases">
        <authorList>
            <person name="Sun Q."/>
            <person name="Zhou Y."/>
        </authorList>
    </citation>
    <scope>NUCLEOTIDE SEQUENCE</scope>
    <source>
        <strain evidence="2">CGMCC 4.7679</strain>
    </source>
</reference>
<name>A0A8H9J2L5_9PSEU</name>
<protein>
    <submittedName>
        <fullName evidence="2">Uncharacterized protein</fullName>
    </submittedName>
</protein>
<sequence>MDAKRAPRSVLLTALLAAIVTVGALVGVAAMRAREDRPREAAPVPPVSAQPGTDCGDGPCKLLATRTVGAGAVELLADAQGANGRFQADGQVVQTSITELGGRLDPDSLTCVAASVSACLVSAPFSGGELGELVVQRDGDWRAVAKPYFSDAGVIELGNVANDDAPEVVVVQSSPALARVYALDGSVVGCTRKYSYPAQLRGWPQVRVLASDLRACP</sequence>
<comment type="caution">
    <text evidence="2">The sequence shown here is derived from an EMBL/GenBank/DDBJ whole genome shotgun (WGS) entry which is preliminary data.</text>
</comment>
<dbReference type="EMBL" id="BNAV01000012">
    <property type="protein sequence ID" value="GHF78603.1"/>
    <property type="molecule type" value="Genomic_DNA"/>
</dbReference>
<dbReference type="RefSeq" id="WP_229881339.1">
    <property type="nucleotide sequence ID" value="NZ_BNAV01000012.1"/>
</dbReference>
<gene>
    <name evidence="2" type="ORF">GCM10017566_61150</name>
</gene>
<keyword evidence="3" id="KW-1185">Reference proteome</keyword>
<dbReference type="Proteomes" id="UP000658656">
    <property type="component" value="Unassembled WGS sequence"/>
</dbReference>
<proteinExistence type="predicted"/>
<evidence type="ECO:0000313" key="3">
    <source>
        <dbReference type="Proteomes" id="UP000658656"/>
    </source>
</evidence>
<dbReference type="AlphaFoldDB" id="A0A8H9J2L5"/>
<accession>A0A8H9J2L5</accession>
<evidence type="ECO:0000313" key="2">
    <source>
        <dbReference type="EMBL" id="GHF78603.1"/>
    </source>
</evidence>
<feature type="region of interest" description="Disordered" evidence="1">
    <location>
        <begin position="34"/>
        <end position="53"/>
    </location>
</feature>
<reference evidence="2" key="1">
    <citation type="journal article" date="2014" name="Int. J. Syst. Evol. Microbiol.">
        <title>Complete genome sequence of Corynebacterium casei LMG S-19264T (=DSM 44701T), isolated from a smear-ripened cheese.</title>
        <authorList>
            <consortium name="US DOE Joint Genome Institute (JGI-PGF)"/>
            <person name="Walter F."/>
            <person name="Albersmeier A."/>
            <person name="Kalinowski J."/>
            <person name="Ruckert C."/>
        </authorList>
    </citation>
    <scope>NUCLEOTIDE SEQUENCE</scope>
    <source>
        <strain evidence="2">CGMCC 4.7679</strain>
    </source>
</reference>